<dbReference type="PANTHER" id="PTHR45418">
    <property type="entry name" value="CANCER/TESTIS ANTIGEN 55"/>
    <property type="match status" value="1"/>
</dbReference>
<evidence type="ECO:0000256" key="7">
    <source>
        <dbReference type="ARBA" id="ARBA00022806"/>
    </source>
</evidence>
<keyword evidence="7" id="KW-0347">Helicase</keyword>
<keyword evidence="9" id="KW-0694">RNA-binding</keyword>
<dbReference type="Proteomes" id="UP000261660">
    <property type="component" value="Unplaced"/>
</dbReference>
<name>A0A3Q3EYN8_9LABR</name>
<evidence type="ECO:0000256" key="1">
    <source>
        <dbReference type="ARBA" id="ARBA00004201"/>
    </source>
</evidence>
<proteinExistence type="inferred from homology"/>
<evidence type="ECO:0000256" key="9">
    <source>
        <dbReference type="ARBA" id="ARBA00022884"/>
    </source>
</evidence>
<dbReference type="InterPro" id="IPR041677">
    <property type="entry name" value="DNA2/NAM7_AAA_11"/>
</dbReference>
<dbReference type="Pfam" id="PF13086">
    <property type="entry name" value="AAA_11"/>
    <property type="match status" value="2"/>
</dbReference>
<accession>A0A3Q3EYN8</accession>
<keyword evidence="19" id="KW-1185">Reference proteome</keyword>
<evidence type="ECO:0000313" key="19">
    <source>
        <dbReference type="Proteomes" id="UP000261660"/>
    </source>
</evidence>
<dbReference type="GO" id="GO:0031047">
    <property type="term" value="P:regulatory ncRNA-mediated gene silencing"/>
    <property type="evidence" value="ECO:0007669"/>
    <property type="project" value="UniProtKB-KW"/>
</dbReference>
<evidence type="ECO:0000256" key="12">
    <source>
        <dbReference type="SAM" id="MobiDB-lite"/>
    </source>
</evidence>
<feature type="region of interest" description="Disordered" evidence="12">
    <location>
        <begin position="744"/>
        <end position="763"/>
    </location>
</feature>
<organism evidence="18 19">
    <name type="scientific">Labrus bergylta</name>
    <name type="common">ballan wrasse</name>
    <dbReference type="NCBI Taxonomy" id="56723"/>
    <lineage>
        <taxon>Eukaryota</taxon>
        <taxon>Metazoa</taxon>
        <taxon>Chordata</taxon>
        <taxon>Craniata</taxon>
        <taxon>Vertebrata</taxon>
        <taxon>Euteleostomi</taxon>
        <taxon>Actinopterygii</taxon>
        <taxon>Neopterygii</taxon>
        <taxon>Teleostei</taxon>
        <taxon>Neoteleostei</taxon>
        <taxon>Acanthomorphata</taxon>
        <taxon>Eupercaria</taxon>
        <taxon>Labriformes</taxon>
        <taxon>Labridae</taxon>
        <taxon>Labrus</taxon>
    </lineage>
</organism>
<comment type="catalytic activity">
    <reaction evidence="11">
        <text>ATP + H2O = ADP + phosphate + H(+)</text>
        <dbReference type="Rhea" id="RHEA:13065"/>
        <dbReference type="ChEBI" id="CHEBI:15377"/>
        <dbReference type="ChEBI" id="CHEBI:15378"/>
        <dbReference type="ChEBI" id="CHEBI:30616"/>
        <dbReference type="ChEBI" id="CHEBI:43474"/>
        <dbReference type="ChEBI" id="CHEBI:456216"/>
        <dbReference type="EC" id="3.6.4.13"/>
    </reaction>
</comment>
<dbReference type="InterPro" id="IPR049077">
    <property type="entry name" value="MOV-10_Ig-like"/>
</dbReference>
<feature type="domain" description="Helicase MOV-10 helical" evidence="17">
    <location>
        <begin position="135"/>
        <end position="190"/>
    </location>
</feature>
<evidence type="ECO:0000256" key="6">
    <source>
        <dbReference type="ARBA" id="ARBA00022801"/>
    </source>
</evidence>
<dbReference type="Gene3D" id="3.40.50.300">
    <property type="entry name" value="P-loop containing nucleotide triphosphate hydrolases"/>
    <property type="match status" value="2"/>
</dbReference>
<dbReference type="InterPro" id="IPR049080">
    <property type="entry name" value="MOV-10-like_beta-barrel"/>
</dbReference>
<keyword evidence="5" id="KW-0547">Nucleotide-binding</keyword>
<keyword evidence="8" id="KW-0067">ATP-binding</keyword>
<keyword evidence="6" id="KW-0378">Hydrolase</keyword>
<dbReference type="PANTHER" id="PTHR45418:SF1">
    <property type="entry name" value="CANCER_TESTIS ANTIGEN 55"/>
    <property type="match status" value="1"/>
</dbReference>
<evidence type="ECO:0000256" key="3">
    <source>
        <dbReference type="ARBA" id="ARBA00012552"/>
    </source>
</evidence>
<dbReference type="AlphaFoldDB" id="A0A3Q3EYN8"/>
<dbReference type="InterPro" id="IPR049079">
    <property type="entry name" value="Mov-10_helical"/>
</dbReference>
<dbReference type="InterPro" id="IPR027417">
    <property type="entry name" value="P-loop_NTPase"/>
</dbReference>
<sequence length="763" mass="87223">MISLLTASAQLNSNKYGVTVTSEPASEDERIFFTLFKKKVGLRRILRFSYTIKVHFNSRYAGFYDHLLVFKFETHQPSSEKFEIMRLLEVQRLTSISVEPAPTTAKKSSGDHNHPSCYTFLSSKVEAHLQIVLYLKTYAMPRGLKDFKISERYVFLKDGLNVYRQSIKTPLNWKNYARRFHLLLHLEEHQQQSEKEVRMKLINTMEKNLLCFQILRVSKKSTFKLPGCQVHVTLLHQAGFFHEKCYRGWVHHVDAEKVYIKLRAELEYFKDGLKVRVKFLINRITLRIEHRAAALVHRNRLREVLFPTVLLYSMNKGNNPEQCTAVQHIVANTAKPAPYLVFGPPGTGKTVTLVKAIMQIVKTKPAECNILVCAPSNSATDHLCEKILEVTPKRCTVYRLYALRCFSCNLDLKENQVMIPSKVELMRHKIMVTTLNTAGRLVTGGIPQGHYSYIFVDEAGQATEPECIIPLAGLMKLKTCQVVLAGDPKQLGAVITSIMAKKYGLGLSLLERLMSDIDLYKQHETYGFNKRFVTKLLRNYRSHPAILKIPNGLFYKGELQTFASNEICSLYCKWELLPKKGFPLIFHGVAGTDERDEDSPSIYNTAEVEVLKEYLKALIKHLHKKGVTNIGPNEIGIIAPYRKQVRNDRHSWIGDRPVGTVESFQGKESKVILVSAARSIPKLTDPKQRFSLGFVDNEKRFNVAMTRAQALLIVVGDPRVLRTDATWNKFIHYCYEEGGYRGIPLSDEEEEDTLTDENSPSFR</sequence>
<dbReference type="InterPro" id="IPR026122">
    <property type="entry name" value="MOV-10/SDE3_DEXXQ/H-box"/>
</dbReference>
<dbReference type="Pfam" id="PF21634">
    <property type="entry name" value="MOV-10_beta-barrel"/>
    <property type="match status" value="1"/>
</dbReference>
<dbReference type="Pfam" id="PF13087">
    <property type="entry name" value="AAA_12"/>
    <property type="match status" value="1"/>
</dbReference>
<evidence type="ECO:0000256" key="5">
    <source>
        <dbReference type="ARBA" id="ARBA00022741"/>
    </source>
</evidence>
<comment type="subcellular location">
    <subcellularLocation>
        <location evidence="1">Cytoplasm</location>
        <location evidence="1">P-body</location>
    </subcellularLocation>
</comment>
<reference evidence="18" key="2">
    <citation type="submission" date="2025-09" db="UniProtKB">
        <authorList>
            <consortium name="Ensembl"/>
        </authorList>
    </citation>
    <scope>IDENTIFICATION</scope>
</reference>
<dbReference type="InterPro" id="IPR041679">
    <property type="entry name" value="DNA2/NAM7-like_C"/>
</dbReference>
<dbReference type="STRING" id="56723.ENSLBEP00000012474"/>
<feature type="domain" description="DNA2/NAM7 helicase helicase" evidence="13">
    <location>
        <begin position="405"/>
        <end position="497"/>
    </location>
</feature>
<comment type="similarity">
    <text evidence="2">Belongs to the DNA2/NAM7 helicase family. SDE3 subfamily.</text>
</comment>
<dbReference type="InterPro" id="IPR047187">
    <property type="entry name" value="SF1_C_Upf1"/>
</dbReference>
<dbReference type="GO" id="GO:0016787">
    <property type="term" value="F:hydrolase activity"/>
    <property type="evidence" value="ECO:0007669"/>
    <property type="project" value="UniProtKB-KW"/>
</dbReference>
<evidence type="ECO:0000256" key="11">
    <source>
        <dbReference type="ARBA" id="ARBA00047984"/>
    </source>
</evidence>
<dbReference type="Ensembl" id="ENSLBET00000013111.1">
    <property type="protein sequence ID" value="ENSLBEP00000012474.1"/>
    <property type="gene ID" value="ENSLBEG00000009539.1"/>
</dbReference>
<feature type="domain" description="DNA2/NAM7 helicase helicase" evidence="13">
    <location>
        <begin position="319"/>
        <end position="404"/>
    </location>
</feature>
<evidence type="ECO:0000259" key="16">
    <source>
        <dbReference type="Pfam" id="PF21634"/>
    </source>
</evidence>
<dbReference type="GO" id="GO:0000932">
    <property type="term" value="C:P-body"/>
    <property type="evidence" value="ECO:0007669"/>
    <property type="project" value="UniProtKB-SubCell"/>
</dbReference>
<keyword evidence="10" id="KW-0943">RNA-mediated gene silencing</keyword>
<dbReference type="GO" id="GO:0032574">
    <property type="term" value="F:5'-3' RNA helicase activity"/>
    <property type="evidence" value="ECO:0007669"/>
    <property type="project" value="InterPro"/>
</dbReference>
<evidence type="ECO:0000259" key="17">
    <source>
        <dbReference type="Pfam" id="PF21635"/>
    </source>
</evidence>
<evidence type="ECO:0000259" key="13">
    <source>
        <dbReference type="Pfam" id="PF13086"/>
    </source>
</evidence>
<keyword evidence="4" id="KW-0963">Cytoplasm</keyword>
<dbReference type="FunFam" id="3.40.50.300:FF:000608">
    <property type="entry name" value="Mov10 RISC complex RNA helicase"/>
    <property type="match status" value="1"/>
</dbReference>
<evidence type="ECO:0000259" key="15">
    <source>
        <dbReference type="Pfam" id="PF21633"/>
    </source>
</evidence>
<dbReference type="GO" id="GO:0005524">
    <property type="term" value="F:ATP binding"/>
    <property type="evidence" value="ECO:0007669"/>
    <property type="project" value="UniProtKB-KW"/>
</dbReference>
<feature type="domain" description="Helicase MOV-10-like beta-barrel" evidence="16">
    <location>
        <begin position="197"/>
        <end position="279"/>
    </location>
</feature>
<evidence type="ECO:0000313" key="18">
    <source>
        <dbReference type="Ensembl" id="ENSLBEP00000012474.1"/>
    </source>
</evidence>
<dbReference type="InParanoid" id="A0A3Q3EYN8"/>
<dbReference type="EC" id="3.6.4.13" evidence="3"/>
<dbReference type="GO" id="GO:0003723">
    <property type="term" value="F:RNA binding"/>
    <property type="evidence" value="ECO:0007669"/>
    <property type="project" value="UniProtKB-KW"/>
</dbReference>
<feature type="domain" description="Helicase MOV-10 Ig-like" evidence="15">
    <location>
        <begin position="49"/>
        <end position="91"/>
    </location>
</feature>
<dbReference type="CDD" id="cd18808">
    <property type="entry name" value="SF1_C_Upf1"/>
    <property type="match status" value="1"/>
</dbReference>
<evidence type="ECO:0000259" key="14">
    <source>
        <dbReference type="Pfam" id="PF13087"/>
    </source>
</evidence>
<dbReference type="CDD" id="cd18038">
    <property type="entry name" value="DEXXQc_Helz-like"/>
    <property type="match status" value="1"/>
</dbReference>
<dbReference type="Pfam" id="PF21635">
    <property type="entry name" value="Mov-10_helical"/>
    <property type="match status" value="1"/>
</dbReference>
<evidence type="ECO:0000256" key="4">
    <source>
        <dbReference type="ARBA" id="ARBA00022490"/>
    </source>
</evidence>
<dbReference type="GeneTree" id="ENSGT00940000156024"/>
<feature type="domain" description="DNA2/NAM7 helicase-like C-terminal" evidence="14">
    <location>
        <begin position="508"/>
        <end position="718"/>
    </location>
</feature>
<reference evidence="18" key="1">
    <citation type="submission" date="2025-08" db="UniProtKB">
        <authorList>
            <consortium name="Ensembl"/>
        </authorList>
    </citation>
    <scope>IDENTIFICATION</scope>
</reference>
<protein>
    <recommendedName>
        <fullName evidence="3">RNA helicase</fullName>
        <ecNumber evidence="3">3.6.4.13</ecNumber>
    </recommendedName>
</protein>
<dbReference type="Pfam" id="PF21633">
    <property type="entry name" value="MOV-10_Ig-like"/>
    <property type="match status" value="1"/>
</dbReference>
<dbReference type="SUPFAM" id="SSF52540">
    <property type="entry name" value="P-loop containing nucleoside triphosphate hydrolases"/>
    <property type="match status" value="1"/>
</dbReference>
<evidence type="ECO:0000256" key="2">
    <source>
        <dbReference type="ARBA" id="ARBA00005601"/>
    </source>
</evidence>
<evidence type="ECO:0000256" key="10">
    <source>
        <dbReference type="ARBA" id="ARBA00023158"/>
    </source>
</evidence>
<evidence type="ECO:0000256" key="8">
    <source>
        <dbReference type="ARBA" id="ARBA00022840"/>
    </source>
</evidence>
<feature type="compositionally biased region" description="Acidic residues" evidence="12">
    <location>
        <begin position="746"/>
        <end position="755"/>
    </location>
</feature>